<gene>
    <name evidence="1" type="ORF">ACFQE9_04445</name>
</gene>
<evidence type="ECO:0000313" key="2">
    <source>
        <dbReference type="Proteomes" id="UP001596296"/>
    </source>
</evidence>
<dbReference type="EMBL" id="JBHSXL010000003">
    <property type="protein sequence ID" value="MFC6891866.1"/>
    <property type="molecule type" value="Genomic_DNA"/>
</dbReference>
<proteinExistence type="predicted"/>
<sequence>MTLEDLTADVEDAYGDLDGTFGLDLDRETRTELAMLVAAMEADPEELVRRGIHALFRSTVDTGDLDFQLRNGYDVTYDEYLMGMSYDEMAGGSQYPQRDDDRRYQM</sequence>
<reference evidence="1 2" key="1">
    <citation type="journal article" date="2019" name="Int. J. Syst. Evol. Microbiol.">
        <title>The Global Catalogue of Microorganisms (GCM) 10K type strain sequencing project: providing services to taxonomists for standard genome sequencing and annotation.</title>
        <authorList>
            <consortium name="The Broad Institute Genomics Platform"/>
            <consortium name="The Broad Institute Genome Sequencing Center for Infectious Disease"/>
            <person name="Wu L."/>
            <person name="Ma J."/>
        </authorList>
    </citation>
    <scope>NUCLEOTIDE SEQUENCE [LARGE SCALE GENOMIC DNA]</scope>
    <source>
        <strain evidence="1 2">SKJ47</strain>
    </source>
</reference>
<name>A0ABD5UYA3_9EURY</name>
<dbReference type="Pfam" id="PF26048">
    <property type="entry name" value="RHH_11"/>
    <property type="match status" value="1"/>
</dbReference>
<dbReference type="Proteomes" id="UP001596296">
    <property type="component" value="Unassembled WGS sequence"/>
</dbReference>
<dbReference type="AlphaFoldDB" id="A0ABD5UYA3"/>
<dbReference type="InterPro" id="IPR058893">
    <property type="entry name" value="RHH-containing"/>
</dbReference>
<comment type="caution">
    <text evidence="1">The sequence shown here is derived from an EMBL/GenBank/DDBJ whole genome shotgun (WGS) entry which is preliminary data.</text>
</comment>
<evidence type="ECO:0000313" key="1">
    <source>
        <dbReference type="EMBL" id="MFC6891866.1"/>
    </source>
</evidence>
<organism evidence="1 2">
    <name type="scientific">Halopenitus salinus</name>
    <dbReference type="NCBI Taxonomy" id="1198295"/>
    <lineage>
        <taxon>Archaea</taxon>
        <taxon>Methanobacteriati</taxon>
        <taxon>Methanobacteriota</taxon>
        <taxon>Stenosarchaea group</taxon>
        <taxon>Halobacteria</taxon>
        <taxon>Halobacteriales</taxon>
        <taxon>Haloferacaceae</taxon>
        <taxon>Halopenitus</taxon>
    </lineage>
</organism>
<protein>
    <submittedName>
        <fullName evidence="1">Uncharacterized protein</fullName>
    </submittedName>
</protein>
<keyword evidence="2" id="KW-1185">Reference proteome</keyword>
<dbReference type="RefSeq" id="WP_379740915.1">
    <property type="nucleotide sequence ID" value="NZ_JBHSVN010000001.1"/>
</dbReference>
<accession>A0ABD5UYA3</accession>